<dbReference type="SMART" id="SM00497">
    <property type="entry name" value="IENR1"/>
    <property type="match status" value="2"/>
</dbReference>
<accession>A0A481Z998</accession>
<feature type="domain" description="HNH nuclease" evidence="1">
    <location>
        <begin position="350"/>
        <end position="394"/>
    </location>
</feature>
<evidence type="ECO:0000313" key="2">
    <source>
        <dbReference type="EMBL" id="QBK92464.1"/>
    </source>
</evidence>
<gene>
    <name evidence="2" type="ORF">LCPAC401_01020</name>
</gene>
<dbReference type="Gene3D" id="3.90.75.20">
    <property type="match status" value="2"/>
</dbReference>
<dbReference type="InterPro" id="IPR003647">
    <property type="entry name" value="Intron_nuc_1_rpt"/>
</dbReference>
<dbReference type="SUPFAM" id="SSF54060">
    <property type="entry name" value="His-Me finger endonucleases"/>
    <property type="match status" value="2"/>
</dbReference>
<keyword evidence="2" id="KW-0540">Nuclease</keyword>
<organism evidence="2">
    <name type="scientific">Pithovirus LCPAC401</name>
    <dbReference type="NCBI Taxonomy" id="2506595"/>
    <lineage>
        <taxon>Viruses</taxon>
        <taxon>Pithoviruses</taxon>
    </lineage>
</organism>
<name>A0A481Z998_9VIRU</name>
<keyword evidence="2" id="KW-0378">Hydrolase</keyword>
<dbReference type="EMBL" id="MK500577">
    <property type="protein sequence ID" value="QBK92464.1"/>
    <property type="molecule type" value="Genomic_DNA"/>
</dbReference>
<dbReference type="GO" id="GO:0004519">
    <property type="term" value="F:endonuclease activity"/>
    <property type="evidence" value="ECO:0007669"/>
    <property type="project" value="UniProtKB-KW"/>
</dbReference>
<protein>
    <submittedName>
        <fullName evidence="2">HNH endonuclease</fullName>
    </submittedName>
</protein>
<proteinExistence type="predicted"/>
<dbReference type="Pfam" id="PF13392">
    <property type="entry name" value="HNH_3"/>
    <property type="match status" value="1"/>
</dbReference>
<sequence length="464" mass="53148">MSQPCRALTKKKTLCKIKVIPPKTRCTVHDDNIPKCSGKTKTGKECNNKAVKGKDRCNKHPKKEEKNDVVVEEIKIGEFDDIGVIEQVKKDSMTRSQTYDKDEEIEDEYTICPLCKKEETWISLESIKFPKYKLSSLGHVLNIETGYNLKGTICPKKYIRVSMTNVGGERKSKGVHTLMGIMFFGLPVLYDDDSYRFTIDHTNGKRKHNFSCCNLRVLSISDQNKNQKRRKDHRGKTVLKIALDGEIVKSFVSIRQAAKHAEFGESVVRNRCISGKILKGYKYRYLTKEDLGPQKWISTIHLYPNYHPPIEVSTKGWILRKNGMLTTGNSDGKYFAIKFMDTDKNKYRYRLVHSIVWEVFNNKHVPKGLEISHINLRGKDNRIENIECVTRSDNIMRAVRAGGISKAIKVRQILHDGRTTEYVCISEATRQTGVSTRQITRVLDNILKMAGTCDCGEGYGWERI</sequence>
<dbReference type="InterPro" id="IPR044925">
    <property type="entry name" value="His-Me_finger_sf"/>
</dbReference>
<dbReference type="InterPro" id="IPR003615">
    <property type="entry name" value="HNH_nuc"/>
</dbReference>
<evidence type="ECO:0000259" key="1">
    <source>
        <dbReference type="Pfam" id="PF13392"/>
    </source>
</evidence>
<reference evidence="2" key="1">
    <citation type="journal article" date="2019" name="MBio">
        <title>Virus Genomes from Deep Sea Sediments Expand the Ocean Megavirome and Support Independent Origins of Viral Gigantism.</title>
        <authorList>
            <person name="Backstrom D."/>
            <person name="Yutin N."/>
            <person name="Jorgensen S.L."/>
            <person name="Dharamshi J."/>
            <person name="Homa F."/>
            <person name="Zaremba-Niedwiedzka K."/>
            <person name="Spang A."/>
            <person name="Wolf Y.I."/>
            <person name="Koonin E.V."/>
            <person name="Ettema T.J."/>
        </authorList>
    </citation>
    <scope>NUCLEOTIDE SEQUENCE</scope>
</reference>
<keyword evidence="2" id="KW-0255">Endonuclease</keyword>